<comment type="caution">
    <text evidence="6">The sequence shown here is derived from an EMBL/GenBank/DDBJ whole genome shotgun (WGS) entry which is preliminary data.</text>
</comment>
<evidence type="ECO:0000256" key="1">
    <source>
        <dbReference type="SAM" id="MobiDB-lite"/>
    </source>
</evidence>
<dbReference type="EMBL" id="JXJU01000028">
    <property type="protein sequence ID" value="PCR98722.1"/>
    <property type="molecule type" value="Genomic_DNA"/>
</dbReference>
<feature type="domain" description="Ig-like" evidence="3">
    <location>
        <begin position="244"/>
        <end position="302"/>
    </location>
</feature>
<feature type="signal peptide" evidence="2">
    <location>
        <begin position="1"/>
        <end position="23"/>
    </location>
</feature>
<dbReference type="Pfam" id="PF13529">
    <property type="entry name" value="Peptidase_C39_2"/>
    <property type="match status" value="1"/>
</dbReference>
<feature type="domain" description="Peptidase C39-like" evidence="4">
    <location>
        <begin position="480"/>
        <end position="609"/>
    </location>
</feature>
<dbReference type="Pfam" id="PF18885">
    <property type="entry name" value="DUF5648"/>
    <property type="match status" value="1"/>
</dbReference>
<dbReference type="AlphaFoldDB" id="A0A2A5RI20"/>
<dbReference type="STRING" id="1291764.GCA_001311235_03162"/>
<feature type="domain" description="Ig-like" evidence="3">
    <location>
        <begin position="108"/>
        <end position="155"/>
    </location>
</feature>
<feature type="chain" id="PRO_5039640169" description="Peptidase C39-like domain-containing protein" evidence="2">
    <location>
        <begin position="24"/>
        <end position="647"/>
    </location>
</feature>
<protein>
    <recommendedName>
        <fullName evidence="8">Peptidase C39-like domain-containing protein</fullName>
    </recommendedName>
</protein>
<feature type="domain" description="DUF5648" evidence="5">
    <location>
        <begin position="312"/>
        <end position="437"/>
    </location>
</feature>
<proteinExistence type="predicted"/>
<evidence type="ECO:0000259" key="3">
    <source>
        <dbReference type="Pfam" id="PF07523"/>
    </source>
</evidence>
<dbReference type="InterPro" id="IPR039564">
    <property type="entry name" value="Peptidase_C39-like"/>
</dbReference>
<feature type="region of interest" description="Disordered" evidence="1">
    <location>
        <begin position="44"/>
        <end position="78"/>
    </location>
</feature>
<keyword evidence="2" id="KW-0732">Signal</keyword>
<sequence length="647" mass="70228">MKSPNKALLIMGLACVFTTPLFASHSLADEITQSSATLSENLAITEQSNSSTETTESSTAPATSTTTESTEVPATSTSDTSTIDLATLNVKENITVVQNTTFENSIFFVSATDSSGKGLVVDDLNITGNVDTTKNGTYELKVTNGSLEKTIKVTVATDLTSLNLKSSVSVMQNSTFKNDMIFDSATDSLGNQLTLADLKITGTVDTSKAGNYTLTVANGSITKTITVTVKADLTTLNVKNVSLTQGSSFNYASFFVFATDSNGKALKVTDLKVTGSVTTGKIGTYTLTVTNGSLVKKVTVTVTAIPIKKVAVYRMYNSNSSEHFYTKDYYERSVLVKRGWTCEGTAWYAPDRGNAIYRLYLGTVGEHFYSTSLYEKNVLVSRGWKYEGIAFYSGGAIKTYRAYNSSIRKHNFTTDSYEQKVLTTQRGWKNEGVAWYVYQAGDSNGAEKPKVTKKSGWYSVGGTLKYFNSSTNSYTKQFSMPYYSQRDPRWVNKYYAGYTLGNTGCGMASIAMVVSGFGKTITPVQAADYAHTYGSFDRYPEVGSAQSDLTMVASHWGINYKVMSSSSQLASYLSQGYPATVCLDLGNGVRHIVVLRGYSGGYTTVTDPWNGVIFSGRHSVSQVWSLLSWKADNKNMGASAAVVYIPK</sequence>
<keyword evidence="7" id="KW-1185">Reference proteome</keyword>
<dbReference type="Gene3D" id="3.90.70.10">
    <property type="entry name" value="Cysteine proteinases"/>
    <property type="match status" value="1"/>
</dbReference>
<evidence type="ECO:0000313" key="7">
    <source>
        <dbReference type="Proteomes" id="UP000218181"/>
    </source>
</evidence>
<reference evidence="6 7" key="1">
    <citation type="submission" date="2014-12" db="EMBL/GenBank/DDBJ databases">
        <title>Draft genome sequences of 10 type strains of Lactococcus.</title>
        <authorList>
            <person name="Sun Z."/>
            <person name="Zhong Z."/>
            <person name="Liu W."/>
            <person name="Zhang W."/>
            <person name="Zhang H."/>
        </authorList>
    </citation>
    <scope>NUCLEOTIDE SEQUENCE [LARGE SCALE GENOMIC DNA]</scope>
    <source>
        <strain evidence="6 7">JCM 16395</strain>
    </source>
</reference>
<gene>
    <name evidence="6" type="ORF">RT41_GL000944</name>
</gene>
<accession>A0A2A5RI20</accession>
<evidence type="ECO:0000259" key="4">
    <source>
        <dbReference type="Pfam" id="PF13529"/>
    </source>
</evidence>
<dbReference type="Gene3D" id="2.60.40.10">
    <property type="entry name" value="Immunoglobulins"/>
    <property type="match status" value="3"/>
</dbReference>
<dbReference type="Proteomes" id="UP000218181">
    <property type="component" value="Unassembled WGS sequence"/>
</dbReference>
<name>A0A2A5RI20_9LACT</name>
<evidence type="ECO:0000256" key="2">
    <source>
        <dbReference type="SAM" id="SignalP"/>
    </source>
</evidence>
<dbReference type="RefSeq" id="WP_096819210.1">
    <property type="nucleotide sequence ID" value="NZ_JXJU01000028.1"/>
</dbReference>
<dbReference type="InterPro" id="IPR022038">
    <property type="entry name" value="Ig-like_bact"/>
</dbReference>
<dbReference type="InterPro" id="IPR043708">
    <property type="entry name" value="DUF5648"/>
</dbReference>
<evidence type="ECO:0008006" key="8">
    <source>
        <dbReference type="Google" id="ProtNLM"/>
    </source>
</evidence>
<feature type="domain" description="Ig-like" evidence="3">
    <location>
        <begin position="179"/>
        <end position="229"/>
    </location>
</feature>
<feature type="compositionally biased region" description="Low complexity" evidence="1">
    <location>
        <begin position="45"/>
        <end position="78"/>
    </location>
</feature>
<dbReference type="Pfam" id="PF07523">
    <property type="entry name" value="Big_3"/>
    <property type="match status" value="3"/>
</dbReference>
<organism evidence="6 7">
    <name type="scientific">Lactococcus fujiensis JCM 16395</name>
    <dbReference type="NCBI Taxonomy" id="1291764"/>
    <lineage>
        <taxon>Bacteria</taxon>
        <taxon>Bacillati</taxon>
        <taxon>Bacillota</taxon>
        <taxon>Bacilli</taxon>
        <taxon>Lactobacillales</taxon>
        <taxon>Streptococcaceae</taxon>
        <taxon>Lactococcus</taxon>
    </lineage>
</organism>
<evidence type="ECO:0000259" key="5">
    <source>
        <dbReference type="Pfam" id="PF18885"/>
    </source>
</evidence>
<dbReference type="OrthoDB" id="3186156at2"/>
<dbReference type="InterPro" id="IPR013783">
    <property type="entry name" value="Ig-like_fold"/>
</dbReference>
<evidence type="ECO:0000313" key="6">
    <source>
        <dbReference type="EMBL" id="PCR98722.1"/>
    </source>
</evidence>